<dbReference type="KEGG" id="aup:AsAng_0018690"/>
<gene>
    <name evidence="1" type="ORF">AsAng_0018690</name>
</gene>
<dbReference type="RefSeq" id="WP_264792362.1">
    <property type="nucleotide sequence ID" value="NZ_AP026867.1"/>
</dbReference>
<reference evidence="1" key="1">
    <citation type="submission" date="2022-09" db="EMBL/GenBank/DDBJ databases">
        <title>Aureispira anguillicida sp. nov., isolated from Leptocephalus of Japanese eel Anguilla japonica.</title>
        <authorList>
            <person name="Yuasa K."/>
            <person name="Mekata T."/>
            <person name="Ikunari K."/>
        </authorList>
    </citation>
    <scope>NUCLEOTIDE SEQUENCE</scope>
    <source>
        <strain evidence="1">EL160426</strain>
    </source>
</reference>
<evidence type="ECO:0000313" key="2">
    <source>
        <dbReference type="Proteomes" id="UP001060919"/>
    </source>
</evidence>
<keyword evidence="2" id="KW-1185">Reference proteome</keyword>
<sequence>MHTKVYINNYIASKIGLPKTPRDIEQIHKFFETYLKYIALTALRLKGAKYKEAKSYVSKSWIPCTEDQLRKLVLTLLNQRANNKQYWAQLLKKNQKLKILTELLFKYAAKIRNLTFHGNYYPFEEGEEELVYAIYIKMIEALEVLISKHKKGNKILKNTPTEFGAIRGHLIRKNQFKQILPFQPAGLPYAYSKAQQIYSTI</sequence>
<organism evidence="1 2">
    <name type="scientific">Aureispira anguillae</name>
    <dbReference type="NCBI Taxonomy" id="2864201"/>
    <lineage>
        <taxon>Bacteria</taxon>
        <taxon>Pseudomonadati</taxon>
        <taxon>Bacteroidota</taxon>
        <taxon>Saprospiria</taxon>
        <taxon>Saprospirales</taxon>
        <taxon>Saprospiraceae</taxon>
        <taxon>Aureispira</taxon>
    </lineage>
</organism>
<name>A0A915YDM9_9BACT</name>
<dbReference type="Proteomes" id="UP001060919">
    <property type="component" value="Chromosome"/>
</dbReference>
<protein>
    <submittedName>
        <fullName evidence="1">Uncharacterized protein</fullName>
    </submittedName>
</protein>
<dbReference type="AlphaFoldDB" id="A0A915YDM9"/>
<proteinExistence type="predicted"/>
<dbReference type="EMBL" id="AP026867">
    <property type="protein sequence ID" value="BDS11158.1"/>
    <property type="molecule type" value="Genomic_DNA"/>
</dbReference>
<accession>A0A915YDM9</accession>
<evidence type="ECO:0000313" key="1">
    <source>
        <dbReference type="EMBL" id="BDS11158.1"/>
    </source>
</evidence>